<accession>C1MXN9</accession>
<dbReference type="AlphaFoldDB" id="C1MXN9"/>
<protein>
    <submittedName>
        <fullName evidence="2">Predicted protein</fullName>
    </submittedName>
</protein>
<evidence type="ECO:0000313" key="3">
    <source>
        <dbReference type="Proteomes" id="UP000001876"/>
    </source>
</evidence>
<proteinExistence type="predicted"/>
<sequence length="138" mass="15991">MDPCAPSITFFDKDSGKGRVTYLVHVLPHERALVHEPRARGARRSSSSSSSSFAPLARRSDGSRRRSLPKKLREPTEPKKNNPRRAQFIQMMMKKYEEEPYPTREAMEAIAKEVGAPDWTKIDSFYKNMHVKHQEEYQ</sequence>
<dbReference type="Proteomes" id="UP000001876">
    <property type="component" value="Unassembled WGS sequence"/>
</dbReference>
<reference evidence="2 3" key="1">
    <citation type="journal article" date="2009" name="Science">
        <title>Green evolution and dynamic adaptations revealed by genomes of the marine picoeukaryotes Micromonas.</title>
        <authorList>
            <person name="Worden A.Z."/>
            <person name="Lee J.H."/>
            <person name="Mock T."/>
            <person name="Rouze P."/>
            <person name="Simmons M.P."/>
            <person name="Aerts A.L."/>
            <person name="Allen A.E."/>
            <person name="Cuvelier M.L."/>
            <person name="Derelle E."/>
            <person name="Everett M.V."/>
            <person name="Foulon E."/>
            <person name="Grimwood J."/>
            <person name="Gundlach H."/>
            <person name="Henrissat B."/>
            <person name="Napoli C."/>
            <person name="McDonald S.M."/>
            <person name="Parker M.S."/>
            <person name="Rombauts S."/>
            <person name="Salamov A."/>
            <person name="Von Dassow P."/>
            <person name="Badger J.H."/>
            <person name="Coutinho P.M."/>
            <person name="Demir E."/>
            <person name="Dubchak I."/>
            <person name="Gentemann C."/>
            <person name="Eikrem W."/>
            <person name="Gready J.E."/>
            <person name="John U."/>
            <person name="Lanier W."/>
            <person name="Lindquist E.A."/>
            <person name="Lucas S."/>
            <person name="Mayer K.F."/>
            <person name="Moreau H."/>
            <person name="Not F."/>
            <person name="Otillar R."/>
            <person name="Panaud O."/>
            <person name="Pangilinan J."/>
            <person name="Paulsen I."/>
            <person name="Piegu B."/>
            <person name="Poliakov A."/>
            <person name="Robbens S."/>
            <person name="Schmutz J."/>
            <person name="Toulza E."/>
            <person name="Wyss T."/>
            <person name="Zelensky A."/>
            <person name="Zhou K."/>
            <person name="Armbrust E.V."/>
            <person name="Bhattacharya D."/>
            <person name="Goodenough U.W."/>
            <person name="Van de Peer Y."/>
            <person name="Grigoriev I.V."/>
        </authorList>
    </citation>
    <scope>NUCLEOTIDE SEQUENCE [LARGE SCALE GENOMIC DNA]</scope>
    <source>
        <strain evidence="2 3">CCMP1545</strain>
    </source>
</reference>
<evidence type="ECO:0000256" key="1">
    <source>
        <dbReference type="SAM" id="MobiDB-lite"/>
    </source>
</evidence>
<feature type="region of interest" description="Disordered" evidence="1">
    <location>
        <begin position="33"/>
        <end position="86"/>
    </location>
</feature>
<feature type="compositionally biased region" description="Low complexity" evidence="1">
    <location>
        <begin position="44"/>
        <end position="57"/>
    </location>
</feature>
<dbReference type="OrthoDB" id="10257567at2759"/>
<feature type="compositionally biased region" description="Basic and acidic residues" evidence="1">
    <location>
        <begin position="71"/>
        <end position="80"/>
    </location>
</feature>
<dbReference type="EMBL" id="GG663742">
    <property type="protein sequence ID" value="EEH55199.1"/>
    <property type="molecule type" value="Genomic_DNA"/>
</dbReference>
<dbReference type="KEGG" id="mpp:MICPUCDRAFT_60229"/>
<organism evidence="3">
    <name type="scientific">Micromonas pusilla (strain CCMP1545)</name>
    <name type="common">Picoplanktonic green alga</name>
    <dbReference type="NCBI Taxonomy" id="564608"/>
    <lineage>
        <taxon>Eukaryota</taxon>
        <taxon>Viridiplantae</taxon>
        <taxon>Chlorophyta</taxon>
        <taxon>Mamiellophyceae</taxon>
        <taxon>Mamiellales</taxon>
        <taxon>Mamiellaceae</taxon>
        <taxon>Micromonas</taxon>
    </lineage>
</organism>
<gene>
    <name evidence="2" type="ORF">MICPUCDRAFT_60229</name>
</gene>
<dbReference type="RefSeq" id="XP_003060430.1">
    <property type="nucleotide sequence ID" value="XM_003060384.1"/>
</dbReference>
<evidence type="ECO:0000313" key="2">
    <source>
        <dbReference type="EMBL" id="EEH55199.1"/>
    </source>
</evidence>
<dbReference type="OMA" id="PRICPEI"/>
<name>C1MXN9_MICPC</name>
<keyword evidence="3" id="KW-1185">Reference proteome</keyword>
<dbReference type="GeneID" id="9686162"/>